<evidence type="ECO:0000313" key="2">
    <source>
        <dbReference type="Proteomes" id="UP000781958"/>
    </source>
</evidence>
<accession>A0ABS4SDU8</accession>
<name>A0ABS4SDU8_9PROT</name>
<dbReference type="InterPro" id="IPR045386">
    <property type="entry name" value="DUF6525"/>
</dbReference>
<dbReference type="Proteomes" id="UP000781958">
    <property type="component" value="Unassembled WGS sequence"/>
</dbReference>
<sequence>MSSAAKEMRAFDGLPPEVRASLNASVCCWSAAEFARWLRDGIPIRTILATIEDGDQAERHRHRKDNERMTIRVHHRPLAEAAPAPTQQRLL</sequence>
<reference evidence="1 2" key="1">
    <citation type="submission" date="2021-03" db="EMBL/GenBank/DDBJ databases">
        <title>Genomic Encyclopedia of Type Strains, Phase III (KMG-III): the genomes of soil and plant-associated and newly described type strains.</title>
        <authorList>
            <person name="Whitman W."/>
        </authorList>
    </citation>
    <scope>NUCLEOTIDE SEQUENCE [LARGE SCALE GENOMIC DNA]</scope>
    <source>
        <strain evidence="1 2">IMMIB AFH-6</strain>
    </source>
</reference>
<dbReference type="RefSeq" id="WP_209763173.1">
    <property type="nucleotide sequence ID" value="NZ_JAGINP010000001.1"/>
</dbReference>
<comment type="caution">
    <text evidence="1">The sequence shown here is derived from an EMBL/GenBank/DDBJ whole genome shotgun (WGS) entry which is preliminary data.</text>
</comment>
<organism evidence="1 2">
    <name type="scientific">Azospirillum rugosum</name>
    <dbReference type="NCBI Taxonomy" id="416170"/>
    <lineage>
        <taxon>Bacteria</taxon>
        <taxon>Pseudomonadati</taxon>
        <taxon>Pseudomonadota</taxon>
        <taxon>Alphaproteobacteria</taxon>
        <taxon>Rhodospirillales</taxon>
        <taxon>Azospirillaceae</taxon>
        <taxon>Azospirillum</taxon>
    </lineage>
</organism>
<gene>
    <name evidence="1" type="ORF">J2851_000478</name>
</gene>
<protein>
    <submittedName>
        <fullName evidence="1">OsmC-like protein</fullName>
    </submittedName>
</protein>
<proteinExistence type="predicted"/>
<dbReference type="Pfam" id="PF20135">
    <property type="entry name" value="DUF6525"/>
    <property type="match status" value="1"/>
</dbReference>
<dbReference type="EMBL" id="JAGINP010000001">
    <property type="protein sequence ID" value="MBP2290741.1"/>
    <property type="molecule type" value="Genomic_DNA"/>
</dbReference>
<evidence type="ECO:0000313" key="1">
    <source>
        <dbReference type="EMBL" id="MBP2290741.1"/>
    </source>
</evidence>
<keyword evidence="2" id="KW-1185">Reference proteome</keyword>